<evidence type="ECO:0000256" key="2">
    <source>
        <dbReference type="SAM" id="SignalP"/>
    </source>
</evidence>
<dbReference type="EMBL" id="CAXIEN010000053">
    <property type="protein sequence ID" value="CAL1271146.1"/>
    <property type="molecule type" value="Genomic_DNA"/>
</dbReference>
<feature type="region of interest" description="Disordered" evidence="1">
    <location>
        <begin position="272"/>
        <end position="299"/>
    </location>
</feature>
<keyword evidence="2" id="KW-0732">Signal</keyword>
<feature type="chain" id="PRO_5043651455" description="Chitin-binding type-2 domain-containing protein" evidence="2">
    <location>
        <begin position="20"/>
        <end position="515"/>
    </location>
</feature>
<comment type="caution">
    <text evidence="4">The sequence shown here is derived from an EMBL/GenBank/DDBJ whole genome shotgun (WGS) entry which is preliminary data.</text>
</comment>
<dbReference type="GO" id="GO:0008061">
    <property type="term" value="F:chitin binding"/>
    <property type="evidence" value="ECO:0007669"/>
    <property type="project" value="InterPro"/>
</dbReference>
<feature type="domain" description="Chitin-binding type-2" evidence="3">
    <location>
        <begin position="195"/>
        <end position="253"/>
    </location>
</feature>
<evidence type="ECO:0000256" key="1">
    <source>
        <dbReference type="SAM" id="MobiDB-lite"/>
    </source>
</evidence>
<feature type="signal peptide" evidence="2">
    <location>
        <begin position="1"/>
        <end position="19"/>
    </location>
</feature>
<dbReference type="Gene3D" id="2.170.140.10">
    <property type="entry name" value="Chitin binding domain"/>
    <property type="match status" value="1"/>
</dbReference>
<reference evidence="4 5" key="1">
    <citation type="submission" date="2024-04" db="EMBL/GenBank/DDBJ databases">
        <authorList>
            <person name="Rising A."/>
            <person name="Reimegard J."/>
            <person name="Sonavane S."/>
            <person name="Akerstrom W."/>
            <person name="Nylinder S."/>
            <person name="Hedman E."/>
            <person name="Kallberg Y."/>
        </authorList>
    </citation>
    <scope>NUCLEOTIDE SEQUENCE [LARGE SCALE GENOMIC DNA]</scope>
</reference>
<evidence type="ECO:0000259" key="3">
    <source>
        <dbReference type="PROSITE" id="PS50940"/>
    </source>
</evidence>
<dbReference type="Pfam" id="PF01607">
    <property type="entry name" value="CBM_14"/>
    <property type="match status" value="1"/>
</dbReference>
<dbReference type="InterPro" id="IPR002557">
    <property type="entry name" value="Chitin-bd_dom"/>
</dbReference>
<gene>
    <name evidence="4" type="ORF">LARSCL_LOCUS5673</name>
</gene>
<organism evidence="4 5">
    <name type="scientific">Larinioides sclopetarius</name>
    <dbReference type="NCBI Taxonomy" id="280406"/>
    <lineage>
        <taxon>Eukaryota</taxon>
        <taxon>Metazoa</taxon>
        <taxon>Ecdysozoa</taxon>
        <taxon>Arthropoda</taxon>
        <taxon>Chelicerata</taxon>
        <taxon>Arachnida</taxon>
        <taxon>Araneae</taxon>
        <taxon>Araneomorphae</taxon>
        <taxon>Entelegynae</taxon>
        <taxon>Araneoidea</taxon>
        <taxon>Araneidae</taxon>
        <taxon>Larinioides</taxon>
    </lineage>
</organism>
<feature type="compositionally biased region" description="Low complexity" evidence="1">
    <location>
        <begin position="283"/>
        <end position="296"/>
    </location>
</feature>
<dbReference type="InterPro" id="IPR036508">
    <property type="entry name" value="Chitin-bd_dom_sf"/>
</dbReference>
<evidence type="ECO:0000313" key="5">
    <source>
        <dbReference type="Proteomes" id="UP001497382"/>
    </source>
</evidence>
<accession>A0AAV1ZHG0</accession>
<protein>
    <recommendedName>
        <fullName evidence="3">Chitin-binding type-2 domain-containing protein</fullName>
    </recommendedName>
</protein>
<dbReference type="PROSITE" id="PS50940">
    <property type="entry name" value="CHIT_BIND_II"/>
    <property type="match status" value="1"/>
</dbReference>
<evidence type="ECO:0000313" key="4">
    <source>
        <dbReference type="EMBL" id="CAL1271146.1"/>
    </source>
</evidence>
<keyword evidence="5" id="KW-1185">Reference proteome</keyword>
<sequence length="515" mass="58465">MLIQVCLLLLSVGVFTSYADSGSESTTEDALFGELDFVFPKNFVSRFPAESEFFRTKILVYLFFNLFAKYFGENEPIKFWSKFNHNDFNRVAIDAAFYEYLTKFADRKVKHLVFNPLESSTSSPEDIAIDRIGDYLDNLSSPQVSADRSEARWQETKIKYYKRHNAKCAKTSQQTPAYGIPGKDFPDYCDIPKTSFTCKNKLVPGIYADTEAECQVFHTCWPHRIDSYLCPIGTTFNQALLTCDFWHESDCSSSPLLFDQSPFVKGKTSRNAETTLVMDDETQTTSESSSTFSPELDSPEYDGTCQSLINEPLQLHMKFPPVKCKVTALKPIISQPTGESRNRFNQLMADIMSGNFKDVFTSIIKAAKLESRMHGTTQRPEMKMEWPTTKLDAEVVEVTTELPSHDGDVDTTSEEQVYFSTTELPFDDHAEFSPQVNSRLEEMAFKETSQGKVKYGRSVRKSTLLKPSKPSEDTIKQIFDTMITTLELGGRMLNDGLLPLVEKVVLDSRRKKSKS</sequence>
<proteinExistence type="predicted"/>
<dbReference type="SMART" id="SM00494">
    <property type="entry name" value="ChtBD2"/>
    <property type="match status" value="1"/>
</dbReference>
<name>A0AAV1ZHG0_9ARAC</name>
<dbReference type="Proteomes" id="UP001497382">
    <property type="component" value="Unassembled WGS sequence"/>
</dbReference>
<dbReference type="GO" id="GO:0005576">
    <property type="term" value="C:extracellular region"/>
    <property type="evidence" value="ECO:0007669"/>
    <property type="project" value="InterPro"/>
</dbReference>
<dbReference type="PANTHER" id="PTHR22933:SF31">
    <property type="entry name" value="FI18007P1"/>
    <property type="match status" value="1"/>
</dbReference>
<dbReference type="PANTHER" id="PTHR22933">
    <property type="entry name" value="FI18007P1-RELATED"/>
    <property type="match status" value="1"/>
</dbReference>
<dbReference type="SUPFAM" id="SSF57625">
    <property type="entry name" value="Invertebrate chitin-binding proteins"/>
    <property type="match status" value="1"/>
</dbReference>
<dbReference type="AlphaFoldDB" id="A0AAV1ZHG0"/>
<dbReference type="InterPro" id="IPR052976">
    <property type="entry name" value="Scoloptoxin-like"/>
</dbReference>